<reference evidence="1 2" key="1">
    <citation type="journal article" date="2013" name="Genome Announc.">
        <title>Draft Genome Sequence of Winogradskyella psychrotolerans RS-3T, Isolated from the Marine Transect of Kongsfjorden, Ny-Alesund, Svalbard, Arctic Ocean.</title>
        <authorList>
            <person name="Kumar Pinnaka A."/>
            <person name="Ara S."/>
            <person name="Singh A."/>
            <person name="Shivaji S."/>
        </authorList>
    </citation>
    <scope>NUCLEOTIDE SEQUENCE [LARGE SCALE GENOMIC DNA]</scope>
    <source>
        <strain evidence="1 2">RS-3</strain>
    </source>
</reference>
<gene>
    <name evidence="1" type="ORF">ADIWIN_2943</name>
</gene>
<evidence type="ECO:0000313" key="2">
    <source>
        <dbReference type="Proteomes" id="UP000014962"/>
    </source>
</evidence>
<dbReference type="PATRIC" id="fig|641526.4.peg.2922"/>
<dbReference type="SUPFAM" id="SSF82171">
    <property type="entry name" value="DPP6 N-terminal domain-like"/>
    <property type="match status" value="1"/>
</dbReference>
<evidence type="ECO:0000313" key="1">
    <source>
        <dbReference type="EMBL" id="EPR72104.1"/>
    </source>
</evidence>
<dbReference type="eggNOG" id="COG0823">
    <property type="taxonomic scope" value="Bacteria"/>
</dbReference>
<dbReference type="Proteomes" id="UP000014962">
    <property type="component" value="Unassembled WGS sequence"/>
</dbReference>
<accession>S7WZA0</accession>
<dbReference type="AlphaFoldDB" id="S7WZA0"/>
<keyword evidence="2" id="KW-1185">Reference proteome</keyword>
<dbReference type="EMBL" id="ATMR01000128">
    <property type="protein sequence ID" value="EPR72104.1"/>
    <property type="molecule type" value="Genomic_DNA"/>
</dbReference>
<dbReference type="STRING" id="641526.ADIWIN_2943"/>
<sequence length="188" mass="21429">MTPELLWQVERLSVMGLDSEGSTLFFIVKTPNISDNSYDSKYFKMPVDGGTIVEIKKEDVKATDKNVSTDGNHELYNAEVQIEAIKGTDVYKNLDKSDVYIFSDLDIRHWDTWSDGSFNHLFYKKVGSEDATGIDIMPNEPYHTPQKPFGGDEDYIWSPDSKAIYYVSKKLKVKPILPVPIRTFTNTT</sequence>
<comment type="caution">
    <text evidence="1">The sequence shown here is derived from an EMBL/GenBank/DDBJ whole genome shotgun (WGS) entry which is preliminary data.</text>
</comment>
<protein>
    <submittedName>
        <fullName evidence="1">Prolyl oligopeptidase family protein</fullName>
    </submittedName>
</protein>
<proteinExistence type="predicted"/>
<organism evidence="1 2">
    <name type="scientific">Winogradskyella psychrotolerans RS-3</name>
    <dbReference type="NCBI Taxonomy" id="641526"/>
    <lineage>
        <taxon>Bacteria</taxon>
        <taxon>Pseudomonadati</taxon>
        <taxon>Bacteroidota</taxon>
        <taxon>Flavobacteriia</taxon>
        <taxon>Flavobacteriales</taxon>
        <taxon>Flavobacteriaceae</taxon>
        <taxon>Winogradskyella</taxon>
    </lineage>
</organism>
<name>S7WZA0_9FLAO</name>